<protein>
    <submittedName>
        <fullName evidence="2">Integral membrane protein (TIGR02206 family)</fullName>
    </submittedName>
</protein>
<gene>
    <name evidence="2" type="ORF">JOC48_000994</name>
</gene>
<proteinExistence type="predicted"/>
<keyword evidence="3" id="KW-1185">Reference proteome</keyword>
<feature type="transmembrane region" description="Helical" evidence="1">
    <location>
        <begin position="168"/>
        <end position="187"/>
    </location>
</feature>
<keyword evidence="1" id="KW-0812">Transmembrane</keyword>
<keyword evidence="1" id="KW-1133">Transmembrane helix</keyword>
<feature type="transmembrane region" description="Helical" evidence="1">
    <location>
        <begin position="82"/>
        <end position="100"/>
    </location>
</feature>
<name>A0ABS2MX88_9BACI</name>
<dbReference type="RefSeq" id="WP_204497948.1">
    <property type="nucleotide sequence ID" value="NZ_JAFBDR010000004.1"/>
</dbReference>
<feature type="transmembrane region" description="Helical" evidence="1">
    <location>
        <begin position="211"/>
        <end position="232"/>
    </location>
</feature>
<accession>A0ABS2MX88</accession>
<evidence type="ECO:0000313" key="2">
    <source>
        <dbReference type="EMBL" id="MBM7570516.1"/>
    </source>
</evidence>
<keyword evidence="1" id="KW-0472">Membrane</keyword>
<feature type="transmembrane region" description="Helical" evidence="1">
    <location>
        <begin position="105"/>
        <end position="123"/>
    </location>
</feature>
<evidence type="ECO:0000313" key="3">
    <source>
        <dbReference type="Proteomes" id="UP001296943"/>
    </source>
</evidence>
<organism evidence="2 3">
    <name type="scientific">Aquibacillus albus</name>
    <dbReference type="NCBI Taxonomy" id="1168171"/>
    <lineage>
        <taxon>Bacteria</taxon>
        <taxon>Bacillati</taxon>
        <taxon>Bacillota</taxon>
        <taxon>Bacilli</taxon>
        <taxon>Bacillales</taxon>
        <taxon>Bacillaceae</taxon>
        <taxon>Aquibacillus</taxon>
    </lineage>
</organism>
<dbReference type="InterPro" id="IPR011737">
    <property type="entry name" value="CHP02206_TP0381"/>
</dbReference>
<feature type="transmembrane region" description="Helical" evidence="1">
    <location>
        <begin position="55"/>
        <end position="76"/>
    </location>
</feature>
<dbReference type="EMBL" id="JAFBDR010000004">
    <property type="protein sequence ID" value="MBM7570516.1"/>
    <property type="molecule type" value="Genomic_DNA"/>
</dbReference>
<evidence type="ECO:0000256" key="1">
    <source>
        <dbReference type="SAM" id="Phobius"/>
    </source>
</evidence>
<reference evidence="2 3" key="1">
    <citation type="submission" date="2021-01" db="EMBL/GenBank/DDBJ databases">
        <title>Genomic Encyclopedia of Type Strains, Phase IV (KMG-IV): sequencing the most valuable type-strain genomes for metagenomic binning, comparative biology and taxonomic classification.</title>
        <authorList>
            <person name="Goeker M."/>
        </authorList>
    </citation>
    <scope>NUCLEOTIDE SEQUENCE [LARGE SCALE GENOMIC DNA]</scope>
    <source>
        <strain evidence="2 3">DSM 23711</strain>
    </source>
</reference>
<feature type="transmembrane region" description="Helical" evidence="1">
    <location>
        <begin position="12"/>
        <end position="34"/>
    </location>
</feature>
<dbReference type="Proteomes" id="UP001296943">
    <property type="component" value="Unassembled WGS sequence"/>
</dbReference>
<comment type="caution">
    <text evidence="2">The sequence shown here is derived from an EMBL/GenBank/DDBJ whole genome shotgun (WGS) entry which is preliminary data.</text>
</comment>
<dbReference type="NCBIfam" id="TIGR02206">
    <property type="entry name" value="intg_mem_TP0381"/>
    <property type="match status" value="1"/>
</dbReference>
<dbReference type="Pfam" id="PF14808">
    <property type="entry name" value="TMEM164"/>
    <property type="match status" value="1"/>
</dbReference>
<feature type="transmembrane region" description="Helical" evidence="1">
    <location>
        <begin position="135"/>
        <end position="156"/>
    </location>
</feature>
<sequence>MWDWFGDSNNEAFEVFTVIHLIVFLIYLIGIISLAGTYKKIMVHKKLQRTIRRSLFYILLLSELGYQAWGTLNGIWNVKEFMPLQLCSIAGIIVMLALFFKTRILIVLAFFIGLIPSFLAILTPELPHGYPHFRFWNFFIQHICLSWASLFLLLTSNIVIRFTDVMKAYASLIAYACFVGFLINPWFEANYMFLSRQPTADTPLSMLGDGILYILNLALIGMGIFLIQFGVYRSLKKLKSH</sequence>